<evidence type="ECO:0000259" key="1">
    <source>
        <dbReference type="Pfam" id="PF13291"/>
    </source>
</evidence>
<organism evidence="2">
    <name type="scientific">bioreactor metagenome</name>
    <dbReference type="NCBI Taxonomy" id="1076179"/>
    <lineage>
        <taxon>unclassified sequences</taxon>
        <taxon>metagenomes</taxon>
        <taxon>ecological metagenomes</taxon>
    </lineage>
</organism>
<evidence type="ECO:0000313" key="2">
    <source>
        <dbReference type="EMBL" id="MPN28078.1"/>
    </source>
</evidence>
<reference evidence="2" key="1">
    <citation type="submission" date="2019-08" db="EMBL/GenBank/DDBJ databases">
        <authorList>
            <person name="Kucharzyk K."/>
            <person name="Murdoch R.W."/>
            <person name="Higgins S."/>
            <person name="Loffler F."/>
        </authorList>
    </citation>
    <scope>NUCLEOTIDE SEQUENCE</scope>
</reference>
<name>A0A645GMD7_9ZZZZ</name>
<gene>
    <name evidence="2" type="ORF">SDC9_175517</name>
</gene>
<sequence length="65" mass="7118">MDVVNAVSNMKIPMHSVNAKKQKDGYTNIALSIEVQNLEQLTNIINRLFRLPGIIEVARAGLGGI</sequence>
<accession>A0A645GMD7</accession>
<protein>
    <recommendedName>
        <fullName evidence="1">ACT domain-containing protein</fullName>
    </recommendedName>
</protein>
<proteinExistence type="predicted"/>
<dbReference type="Pfam" id="PF13291">
    <property type="entry name" value="ACT_4"/>
    <property type="match status" value="1"/>
</dbReference>
<comment type="caution">
    <text evidence="2">The sequence shown here is derived from an EMBL/GenBank/DDBJ whole genome shotgun (WGS) entry which is preliminary data.</text>
</comment>
<dbReference type="EMBL" id="VSSQ01078214">
    <property type="protein sequence ID" value="MPN28078.1"/>
    <property type="molecule type" value="Genomic_DNA"/>
</dbReference>
<dbReference type="InterPro" id="IPR002912">
    <property type="entry name" value="ACT_dom"/>
</dbReference>
<dbReference type="Gene3D" id="3.30.70.260">
    <property type="match status" value="1"/>
</dbReference>
<feature type="domain" description="ACT" evidence="1">
    <location>
        <begin position="1"/>
        <end position="59"/>
    </location>
</feature>
<dbReference type="AlphaFoldDB" id="A0A645GMD7"/>